<dbReference type="EMBL" id="CAKOAT010077933">
    <property type="protein sequence ID" value="CAH8313255.1"/>
    <property type="molecule type" value="Genomic_DNA"/>
</dbReference>
<gene>
    <name evidence="2" type="ORF">ERUC_LOCUS6679</name>
</gene>
<evidence type="ECO:0000313" key="3">
    <source>
        <dbReference type="Proteomes" id="UP001642260"/>
    </source>
</evidence>
<evidence type="ECO:0000313" key="2">
    <source>
        <dbReference type="EMBL" id="CAH8313255.1"/>
    </source>
</evidence>
<sequence length="105" mass="12118">MELDGKKIALETNDYDFGLSTQDMENLSQDTFSKSKNQGNQDKERRPHLTYVMSRYIEPEKHHRMPHWCTSVKRIGKKPLHIGPAKLDSEMAARLITKTECLANS</sequence>
<protein>
    <submittedName>
        <fullName evidence="2">Uncharacterized protein</fullName>
    </submittedName>
</protein>
<accession>A0ABC8J6J0</accession>
<keyword evidence="3" id="KW-1185">Reference proteome</keyword>
<feature type="region of interest" description="Disordered" evidence="1">
    <location>
        <begin position="26"/>
        <end position="47"/>
    </location>
</feature>
<name>A0ABC8J6J0_ERUVS</name>
<feature type="compositionally biased region" description="Polar residues" evidence="1">
    <location>
        <begin position="26"/>
        <end position="40"/>
    </location>
</feature>
<dbReference type="Proteomes" id="UP001642260">
    <property type="component" value="Unassembled WGS sequence"/>
</dbReference>
<comment type="caution">
    <text evidence="2">The sequence shown here is derived from an EMBL/GenBank/DDBJ whole genome shotgun (WGS) entry which is preliminary data.</text>
</comment>
<reference evidence="2 3" key="1">
    <citation type="submission" date="2022-03" db="EMBL/GenBank/DDBJ databases">
        <authorList>
            <person name="Macdonald S."/>
            <person name="Ahmed S."/>
            <person name="Newling K."/>
        </authorList>
    </citation>
    <scope>NUCLEOTIDE SEQUENCE [LARGE SCALE GENOMIC DNA]</scope>
</reference>
<organism evidence="2 3">
    <name type="scientific">Eruca vesicaria subsp. sativa</name>
    <name type="common">Garden rocket</name>
    <name type="synonym">Eruca sativa</name>
    <dbReference type="NCBI Taxonomy" id="29727"/>
    <lineage>
        <taxon>Eukaryota</taxon>
        <taxon>Viridiplantae</taxon>
        <taxon>Streptophyta</taxon>
        <taxon>Embryophyta</taxon>
        <taxon>Tracheophyta</taxon>
        <taxon>Spermatophyta</taxon>
        <taxon>Magnoliopsida</taxon>
        <taxon>eudicotyledons</taxon>
        <taxon>Gunneridae</taxon>
        <taxon>Pentapetalae</taxon>
        <taxon>rosids</taxon>
        <taxon>malvids</taxon>
        <taxon>Brassicales</taxon>
        <taxon>Brassicaceae</taxon>
        <taxon>Brassiceae</taxon>
        <taxon>Eruca</taxon>
    </lineage>
</organism>
<feature type="non-terminal residue" evidence="2">
    <location>
        <position position="105"/>
    </location>
</feature>
<proteinExistence type="predicted"/>
<evidence type="ECO:0000256" key="1">
    <source>
        <dbReference type="SAM" id="MobiDB-lite"/>
    </source>
</evidence>
<dbReference type="AlphaFoldDB" id="A0ABC8J6J0"/>